<comment type="caution">
    <text evidence="1">The sequence shown here is derived from an EMBL/GenBank/DDBJ whole genome shotgun (WGS) entry which is preliminary data.</text>
</comment>
<organism evidence="1 2">
    <name type="scientific">Panicum virgatum</name>
    <name type="common">Blackwell switchgrass</name>
    <dbReference type="NCBI Taxonomy" id="38727"/>
    <lineage>
        <taxon>Eukaryota</taxon>
        <taxon>Viridiplantae</taxon>
        <taxon>Streptophyta</taxon>
        <taxon>Embryophyta</taxon>
        <taxon>Tracheophyta</taxon>
        <taxon>Spermatophyta</taxon>
        <taxon>Magnoliopsida</taxon>
        <taxon>Liliopsida</taxon>
        <taxon>Poales</taxon>
        <taxon>Poaceae</taxon>
        <taxon>PACMAD clade</taxon>
        <taxon>Panicoideae</taxon>
        <taxon>Panicodae</taxon>
        <taxon>Paniceae</taxon>
        <taxon>Panicinae</taxon>
        <taxon>Panicum</taxon>
        <taxon>Panicum sect. Hiantes</taxon>
    </lineage>
</organism>
<dbReference type="Proteomes" id="UP000823388">
    <property type="component" value="Chromosome 9N"/>
</dbReference>
<reference evidence="1" key="1">
    <citation type="submission" date="2020-05" db="EMBL/GenBank/DDBJ databases">
        <title>WGS assembly of Panicum virgatum.</title>
        <authorList>
            <person name="Lovell J.T."/>
            <person name="Jenkins J."/>
            <person name="Shu S."/>
            <person name="Juenger T.E."/>
            <person name="Schmutz J."/>
        </authorList>
    </citation>
    <scope>NUCLEOTIDE SEQUENCE</scope>
    <source>
        <strain evidence="1">AP13</strain>
    </source>
</reference>
<evidence type="ECO:0000313" key="1">
    <source>
        <dbReference type="EMBL" id="KAG2535325.1"/>
    </source>
</evidence>
<evidence type="ECO:0000313" key="2">
    <source>
        <dbReference type="Proteomes" id="UP000823388"/>
    </source>
</evidence>
<protein>
    <submittedName>
        <fullName evidence="1">Uncharacterized protein</fullName>
    </submittedName>
</protein>
<proteinExistence type="predicted"/>
<gene>
    <name evidence="1" type="ORF">PVAP13_9NG107900</name>
</gene>
<sequence length="104" mass="11585">MCGPTHAALGVQAARRSKVQVVRVSNLKPAMDWTGGARCRRLMDPTESGKKEVFQALYEVRLGRWGAFLPFVRSAVRGGVFLSVALHAWCHRLSYRSCTYMLAS</sequence>
<name>A0A8T0MEG2_PANVG</name>
<accession>A0A8T0MEG2</accession>
<dbReference type="EMBL" id="CM029054">
    <property type="protein sequence ID" value="KAG2535325.1"/>
    <property type="molecule type" value="Genomic_DNA"/>
</dbReference>
<keyword evidence="2" id="KW-1185">Reference proteome</keyword>
<dbReference type="AlphaFoldDB" id="A0A8T0MEG2"/>